<evidence type="ECO:0008006" key="2">
    <source>
        <dbReference type="Google" id="ProtNLM"/>
    </source>
</evidence>
<feature type="non-terminal residue" evidence="1">
    <location>
        <position position="1"/>
    </location>
</feature>
<dbReference type="SUPFAM" id="SSF53335">
    <property type="entry name" value="S-adenosyl-L-methionine-dependent methyltransferases"/>
    <property type="match status" value="1"/>
</dbReference>
<evidence type="ECO:0000313" key="1">
    <source>
        <dbReference type="EMBL" id="KKN03309.1"/>
    </source>
</evidence>
<sequence>PETYKKELADIAKFCTQTLNRNDYVYKNRELMINRNILPLHPNHKLLYETILQLSPSSVIELGCGGGDHIKNINTIAPEIKLYGRDISTDQIKLSKERHPELIAEIEQLDIYKSIIDLVKNRLDKAKSV</sequence>
<gene>
    <name evidence="1" type="ORF">LCGC14_1108920</name>
</gene>
<reference evidence="1" key="1">
    <citation type="journal article" date="2015" name="Nature">
        <title>Complex archaea that bridge the gap between prokaryotes and eukaryotes.</title>
        <authorList>
            <person name="Spang A."/>
            <person name="Saw J.H."/>
            <person name="Jorgensen S.L."/>
            <person name="Zaremba-Niedzwiedzka K."/>
            <person name="Martijn J."/>
            <person name="Lind A.E."/>
            <person name="van Eijk R."/>
            <person name="Schleper C."/>
            <person name="Guy L."/>
            <person name="Ettema T.J."/>
        </authorList>
    </citation>
    <scope>NUCLEOTIDE SEQUENCE</scope>
</reference>
<dbReference type="AlphaFoldDB" id="A0A0F9MC41"/>
<proteinExistence type="predicted"/>
<dbReference type="EMBL" id="LAZR01005048">
    <property type="protein sequence ID" value="KKN03309.1"/>
    <property type="molecule type" value="Genomic_DNA"/>
</dbReference>
<dbReference type="Gene3D" id="3.40.50.150">
    <property type="entry name" value="Vaccinia Virus protein VP39"/>
    <property type="match status" value="1"/>
</dbReference>
<accession>A0A0F9MC41</accession>
<comment type="caution">
    <text evidence="1">The sequence shown here is derived from an EMBL/GenBank/DDBJ whole genome shotgun (WGS) entry which is preliminary data.</text>
</comment>
<dbReference type="InterPro" id="IPR029063">
    <property type="entry name" value="SAM-dependent_MTases_sf"/>
</dbReference>
<name>A0A0F9MC41_9ZZZZ</name>
<organism evidence="1">
    <name type="scientific">marine sediment metagenome</name>
    <dbReference type="NCBI Taxonomy" id="412755"/>
    <lineage>
        <taxon>unclassified sequences</taxon>
        <taxon>metagenomes</taxon>
        <taxon>ecological metagenomes</taxon>
    </lineage>
</organism>
<protein>
    <recommendedName>
        <fullName evidence="2">Methyltransferase domain-containing protein</fullName>
    </recommendedName>
</protein>